<gene>
    <name evidence="1" type="ORF">GCM10010412_019650</name>
</gene>
<dbReference type="EMBL" id="BAAATE010000004">
    <property type="protein sequence ID" value="GAA2652549.1"/>
    <property type="molecule type" value="Genomic_DNA"/>
</dbReference>
<dbReference type="Proteomes" id="UP001501666">
    <property type="component" value="Unassembled WGS sequence"/>
</dbReference>
<reference evidence="1 2" key="1">
    <citation type="journal article" date="2019" name="Int. J. Syst. Evol. Microbiol.">
        <title>The Global Catalogue of Microorganisms (GCM) 10K type strain sequencing project: providing services to taxonomists for standard genome sequencing and annotation.</title>
        <authorList>
            <consortium name="The Broad Institute Genomics Platform"/>
            <consortium name="The Broad Institute Genome Sequencing Center for Infectious Disease"/>
            <person name="Wu L."/>
            <person name="Ma J."/>
        </authorList>
    </citation>
    <scope>NUCLEOTIDE SEQUENCE [LARGE SCALE GENOMIC DNA]</scope>
    <source>
        <strain evidence="1 2">JCM 6835</strain>
    </source>
</reference>
<accession>A0ABN3RHS9</accession>
<keyword evidence="2" id="KW-1185">Reference proteome</keyword>
<organism evidence="1 2">
    <name type="scientific">Nonomuraea recticatena</name>
    <dbReference type="NCBI Taxonomy" id="46178"/>
    <lineage>
        <taxon>Bacteria</taxon>
        <taxon>Bacillati</taxon>
        <taxon>Actinomycetota</taxon>
        <taxon>Actinomycetes</taxon>
        <taxon>Streptosporangiales</taxon>
        <taxon>Streptosporangiaceae</taxon>
        <taxon>Nonomuraea</taxon>
    </lineage>
</organism>
<comment type="caution">
    <text evidence="1">The sequence shown here is derived from an EMBL/GenBank/DDBJ whole genome shotgun (WGS) entry which is preliminary data.</text>
</comment>
<protein>
    <submittedName>
        <fullName evidence="1">Uncharacterized protein</fullName>
    </submittedName>
</protein>
<name>A0ABN3RHS9_9ACTN</name>
<sequence>MPRLAEATHAEQLWRVQELTGDFAGSRARNLPTPDHRLTREVAFLIAHLVHPALTRRWERAWRPRNQAEAAYEEGKSR</sequence>
<proteinExistence type="predicted"/>
<evidence type="ECO:0000313" key="2">
    <source>
        <dbReference type="Proteomes" id="UP001501666"/>
    </source>
</evidence>
<evidence type="ECO:0000313" key="1">
    <source>
        <dbReference type="EMBL" id="GAA2652549.1"/>
    </source>
</evidence>